<feature type="compositionally biased region" description="Basic and acidic residues" evidence="1">
    <location>
        <begin position="17"/>
        <end position="40"/>
    </location>
</feature>
<accession>A0A5A7QJP5</accession>
<name>A0A5A7QJP5_STRAF</name>
<gene>
    <name evidence="2" type="ORF">STAS_22109</name>
</gene>
<evidence type="ECO:0000256" key="1">
    <source>
        <dbReference type="SAM" id="MobiDB-lite"/>
    </source>
</evidence>
<comment type="caution">
    <text evidence="2">The sequence shown here is derived from an EMBL/GenBank/DDBJ whole genome shotgun (WGS) entry which is preliminary data.</text>
</comment>
<dbReference type="Proteomes" id="UP000325081">
    <property type="component" value="Unassembled WGS sequence"/>
</dbReference>
<keyword evidence="3" id="KW-1185">Reference proteome</keyword>
<feature type="compositionally biased region" description="Polar residues" evidence="1">
    <location>
        <begin position="81"/>
        <end position="90"/>
    </location>
</feature>
<feature type="region of interest" description="Disordered" evidence="1">
    <location>
        <begin position="1"/>
        <end position="111"/>
    </location>
</feature>
<dbReference type="AlphaFoldDB" id="A0A5A7QJP5"/>
<feature type="compositionally biased region" description="Polar residues" evidence="1">
    <location>
        <begin position="102"/>
        <end position="111"/>
    </location>
</feature>
<dbReference type="EMBL" id="BKCP01007181">
    <property type="protein sequence ID" value="GER45196.1"/>
    <property type="molecule type" value="Genomic_DNA"/>
</dbReference>
<proteinExistence type="predicted"/>
<evidence type="ECO:0000313" key="2">
    <source>
        <dbReference type="EMBL" id="GER45196.1"/>
    </source>
</evidence>
<organism evidence="2 3">
    <name type="scientific">Striga asiatica</name>
    <name type="common">Asiatic witchweed</name>
    <name type="synonym">Buchnera asiatica</name>
    <dbReference type="NCBI Taxonomy" id="4170"/>
    <lineage>
        <taxon>Eukaryota</taxon>
        <taxon>Viridiplantae</taxon>
        <taxon>Streptophyta</taxon>
        <taxon>Embryophyta</taxon>
        <taxon>Tracheophyta</taxon>
        <taxon>Spermatophyta</taxon>
        <taxon>Magnoliopsida</taxon>
        <taxon>eudicotyledons</taxon>
        <taxon>Gunneridae</taxon>
        <taxon>Pentapetalae</taxon>
        <taxon>asterids</taxon>
        <taxon>lamiids</taxon>
        <taxon>Lamiales</taxon>
        <taxon>Orobanchaceae</taxon>
        <taxon>Buchnereae</taxon>
        <taxon>Striga</taxon>
    </lineage>
</organism>
<evidence type="ECO:0000313" key="3">
    <source>
        <dbReference type="Proteomes" id="UP000325081"/>
    </source>
</evidence>
<feature type="compositionally biased region" description="Basic residues" evidence="1">
    <location>
        <begin position="41"/>
        <end position="50"/>
    </location>
</feature>
<protein>
    <submittedName>
        <fullName evidence="2">Rho GTPase-activating protein 11A</fullName>
    </submittedName>
</protein>
<sequence>MHIPSHFFPKTSSPIKTHLDTATKIKPNEAPAMHKYETPRRRTKNSKRQNLKPPLLLHFLEEVHGLQSSPQHESHREGQTERQQALNRNLRQGRVPHAVRYPSSQAKVDEA</sequence>
<reference evidence="3" key="1">
    <citation type="journal article" date="2019" name="Curr. Biol.">
        <title>Genome Sequence of Striga asiatica Provides Insight into the Evolution of Plant Parasitism.</title>
        <authorList>
            <person name="Yoshida S."/>
            <person name="Kim S."/>
            <person name="Wafula E.K."/>
            <person name="Tanskanen J."/>
            <person name="Kim Y.M."/>
            <person name="Honaas L."/>
            <person name="Yang Z."/>
            <person name="Spallek T."/>
            <person name="Conn C.E."/>
            <person name="Ichihashi Y."/>
            <person name="Cheong K."/>
            <person name="Cui S."/>
            <person name="Der J.P."/>
            <person name="Gundlach H."/>
            <person name="Jiao Y."/>
            <person name="Hori C."/>
            <person name="Ishida J.K."/>
            <person name="Kasahara H."/>
            <person name="Kiba T."/>
            <person name="Kim M.S."/>
            <person name="Koo N."/>
            <person name="Laohavisit A."/>
            <person name="Lee Y.H."/>
            <person name="Lumba S."/>
            <person name="McCourt P."/>
            <person name="Mortimer J.C."/>
            <person name="Mutuku J.M."/>
            <person name="Nomura T."/>
            <person name="Sasaki-Sekimoto Y."/>
            <person name="Seto Y."/>
            <person name="Wang Y."/>
            <person name="Wakatake T."/>
            <person name="Sakakibara H."/>
            <person name="Demura T."/>
            <person name="Yamaguchi S."/>
            <person name="Yoneyama K."/>
            <person name="Manabe R.I."/>
            <person name="Nelson D.C."/>
            <person name="Schulman A.H."/>
            <person name="Timko M.P."/>
            <person name="dePamphilis C.W."/>
            <person name="Choi D."/>
            <person name="Shirasu K."/>
        </authorList>
    </citation>
    <scope>NUCLEOTIDE SEQUENCE [LARGE SCALE GENOMIC DNA]</scope>
    <source>
        <strain evidence="3">cv. UVA1</strain>
    </source>
</reference>